<feature type="domain" description="C2H2-type" evidence="9">
    <location>
        <begin position="273"/>
        <end position="301"/>
    </location>
</feature>
<dbReference type="Proteomes" id="UP001642540">
    <property type="component" value="Unassembled WGS sequence"/>
</dbReference>
<dbReference type="EMBL" id="CAXLJM020000136">
    <property type="protein sequence ID" value="CAL8140389.1"/>
    <property type="molecule type" value="Genomic_DNA"/>
</dbReference>
<dbReference type="InterPro" id="IPR036236">
    <property type="entry name" value="Znf_C2H2_sf"/>
</dbReference>
<name>A0ABP1S061_9HEXA</name>
<protein>
    <recommendedName>
        <fullName evidence="9">C2H2-type domain-containing protein</fullName>
    </recommendedName>
</protein>
<comment type="subcellular location">
    <subcellularLocation>
        <location evidence="1">Nucleus</location>
    </subcellularLocation>
</comment>
<evidence type="ECO:0000256" key="7">
    <source>
        <dbReference type="ARBA" id="ARBA00023242"/>
    </source>
</evidence>
<feature type="domain" description="C2H2-type" evidence="9">
    <location>
        <begin position="71"/>
        <end position="98"/>
    </location>
</feature>
<dbReference type="Pfam" id="PF23077">
    <property type="entry name" value="zf-C2H2_ZNF462_1st"/>
    <property type="match status" value="1"/>
</dbReference>
<evidence type="ECO:0000256" key="5">
    <source>
        <dbReference type="ARBA" id="ARBA00023015"/>
    </source>
</evidence>
<dbReference type="PROSITE" id="PS00028">
    <property type="entry name" value="ZINC_FINGER_C2H2_1"/>
    <property type="match status" value="10"/>
</dbReference>
<feature type="domain" description="C2H2-type" evidence="9">
    <location>
        <begin position="99"/>
        <end position="127"/>
    </location>
</feature>
<keyword evidence="8" id="KW-0863">Zinc-finger</keyword>
<evidence type="ECO:0000256" key="4">
    <source>
        <dbReference type="ARBA" id="ARBA00022833"/>
    </source>
</evidence>
<dbReference type="Gene3D" id="3.30.160.60">
    <property type="entry name" value="Classic Zinc Finger"/>
    <property type="match status" value="8"/>
</dbReference>
<evidence type="ECO:0000256" key="2">
    <source>
        <dbReference type="ARBA" id="ARBA00022723"/>
    </source>
</evidence>
<keyword evidence="4" id="KW-0862">Zinc</keyword>
<evidence type="ECO:0000256" key="6">
    <source>
        <dbReference type="ARBA" id="ARBA00023163"/>
    </source>
</evidence>
<feature type="domain" description="C2H2-type" evidence="9">
    <location>
        <begin position="159"/>
        <end position="186"/>
    </location>
</feature>
<keyword evidence="7" id="KW-0539">Nucleus</keyword>
<evidence type="ECO:0000256" key="8">
    <source>
        <dbReference type="PROSITE-ProRule" id="PRU00042"/>
    </source>
</evidence>
<evidence type="ECO:0000256" key="1">
    <source>
        <dbReference type="ARBA" id="ARBA00004123"/>
    </source>
</evidence>
<dbReference type="SMART" id="SM00355">
    <property type="entry name" value="ZnF_C2H2"/>
    <property type="match status" value="10"/>
</dbReference>
<evidence type="ECO:0000313" key="10">
    <source>
        <dbReference type="EMBL" id="CAL8140389.1"/>
    </source>
</evidence>
<keyword evidence="3" id="KW-0677">Repeat</keyword>
<feature type="domain" description="C2H2-type" evidence="9">
    <location>
        <begin position="216"/>
        <end position="243"/>
    </location>
</feature>
<feature type="domain" description="C2H2-type" evidence="9">
    <location>
        <begin position="244"/>
        <end position="266"/>
    </location>
</feature>
<dbReference type="InterPro" id="IPR057831">
    <property type="entry name" value="Znf_C2H2_ZNF462_1st"/>
</dbReference>
<keyword evidence="5" id="KW-0805">Transcription regulation</keyword>
<evidence type="ECO:0000256" key="3">
    <source>
        <dbReference type="ARBA" id="ARBA00022737"/>
    </source>
</evidence>
<gene>
    <name evidence="10" type="ORF">ODALV1_LOCUS28269</name>
</gene>
<comment type="caution">
    <text evidence="10">The sequence shown here is derived from an EMBL/GenBank/DDBJ whole genome shotgun (WGS) entry which is preliminary data.</text>
</comment>
<dbReference type="PANTHER" id="PTHR24399">
    <property type="entry name" value="ZINC FINGER AND BTB DOMAIN-CONTAINING"/>
    <property type="match status" value="1"/>
</dbReference>
<dbReference type="Pfam" id="PF00096">
    <property type="entry name" value="zf-C2H2"/>
    <property type="match status" value="3"/>
</dbReference>
<organism evidence="10 11">
    <name type="scientific">Orchesella dallaii</name>
    <dbReference type="NCBI Taxonomy" id="48710"/>
    <lineage>
        <taxon>Eukaryota</taxon>
        <taxon>Metazoa</taxon>
        <taxon>Ecdysozoa</taxon>
        <taxon>Arthropoda</taxon>
        <taxon>Hexapoda</taxon>
        <taxon>Collembola</taxon>
        <taxon>Entomobryomorpha</taxon>
        <taxon>Entomobryoidea</taxon>
        <taxon>Orchesellidae</taxon>
        <taxon>Orchesellinae</taxon>
        <taxon>Orchesella</taxon>
    </lineage>
</organism>
<keyword evidence="2" id="KW-0479">Metal-binding</keyword>
<keyword evidence="11" id="KW-1185">Reference proteome</keyword>
<evidence type="ECO:0000259" key="9">
    <source>
        <dbReference type="PROSITE" id="PS50157"/>
    </source>
</evidence>
<feature type="domain" description="C2H2-type" evidence="9">
    <location>
        <begin position="304"/>
        <end position="331"/>
    </location>
</feature>
<feature type="domain" description="C2H2-type" evidence="9">
    <location>
        <begin position="131"/>
        <end position="158"/>
    </location>
</feature>
<sequence length="356" mass="41695">MNSNDVLRSCYVKLVRLELPQNDSSSTKTCESLRKNEKKHECIVCSNVLKTHETKGGMKYQLNRHLGELPFSCPFCGIFLITNNRLEHHIRAHINEKPYSCLECSSEFSGSTGLFLHHRFVHKKIKRPRKSECVICRKKFLSKSALNVHFRGHTGEKPYSCSVCAVTFAQKAALDRHSQLHSYSKPFQCKVCLKYFRRKDTLNVHTKSVHENVRPHSCYVCGMGFPSPFSCRRHLSTHLNEIPYKCQTCGKTFRRKDAFQDHLDGHKEIIRKYKCSDCPKCFRRLTNLRIHFLRKHSTVEEWPYSCIFCDKKMSVKSSFEYHLRGHINERPFTCTVCSRDFKDSKHLYRHSKAHKT</sequence>
<feature type="domain" description="C2H2-type" evidence="9">
    <location>
        <begin position="187"/>
        <end position="215"/>
    </location>
</feature>
<dbReference type="PANTHER" id="PTHR24399:SF23">
    <property type="entry name" value="C2H2-TYPE DOMAIN-CONTAINING PROTEIN"/>
    <property type="match status" value="1"/>
</dbReference>
<dbReference type="InterPro" id="IPR013087">
    <property type="entry name" value="Znf_C2H2_type"/>
</dbReference>
<proteinExistence type="predicted"/>
<keyword evidence="6" id="KW-0804">Transcription</keyword>
<feature type="domain" description="C2H2-type" evidence="9">
    <location>
        <begin position="332"/>
        <end position="356"/>
    </location>
</feature>
<dbReference type="SUPFAM" id="SSF57667">
    <property type="entry name" value="beta-beta-alpha zinc fingers"/>
    <property type="match status" value="6"/>
</dbReference>
<dbReference type="Pfam" id="PF12874">
    <property type="entry name" value="zf-met"/>
    <property type="match status" value="1"/>
</dbReference>
<accession>A0ABP1S061</accession>
<dbReference type="PROSITE" id="PS50157">
    <property type="entry name" value="ZINC_FINGER_C2H2_2"/>
    <property type="match status" value="10"/>
</dbReference>
<evidence type="ECO:0000313" key="11">
    <source>
        <dbReference type="Proteomes" id="UP001642540"/>
    </source>
</evidence>
<reference evidence="10 11" key="1">
    <citation type="submission" date="2024-08" db="EMBL/GenBank/DDBJ databases">
        <authorList>
            <person name="Cucini C."/>
            <person name="Frati F."/>
        </authorList>
    </citation>
    <scope>NUCLEOTIDE SEQUENCE [LARGE SCALE GENOMIC DNA]</scope>
</reference>